<evidence type="ECO:0000313" key="7">
    <source>
        <dbReference type="Proteomes" id="UP001262754"/>
    </source>
</evidence>
<organism evidence="6 7">
    <name type="scientific">Caulobacter rhizosphaerae</name>
    <dbReference type="NCBI Taxonomy" id="2010972"/>
    <lineage>
        <taxon>Bacteria</taxon>
        <taxon>Pseudomonadati</taxon>
        <taxon>Pseudomonadota</taxon>
        <taxon>Alphaproteobacteria</taxon>
        <taxon>Caulobacterales</taxon>
        <taxon>Caulobacteraceae</taxon>
        <taxon>Caulobacter</taxon>
    </lineage>
</organism>
<evidence type="ECO:0000259" key="4">
    <source>
        <dbReference type="Pfam" id="PF04717"/>
    </source>
</evidence>
<name>A0ABU1N336_9CAUL</name>
<dbReference type="Pfam" id="PF04717">
    <property type="entry name" value="Phage_base_V"/>
    <property type="match status" value="1"/>
</dbReference>
<accession>A0ABU1N336</accession>
<feature type="domain" description="Gp5/Type VI secretion system Vgr C-terminal trimerisation" evidence="5">
    <location>
        <begin position="490"/>
        <end position="587"/>
    </location>
</feature>
<comment type="caution">
    <text evidence="6">The sequence shown here is derived from an EMBL/GenBank/DDBJ whole genome shotgun (WGS) entry which is preliminary data.</text>
</comment>
<feature type="domain" description="Gp5/Type VI secretion system Vgr protein OB-fold" evidence="4">
    <location>
        <begin position="380"/>
        <end position="448"/>
    </location>
</feature>
<dbReference type="NCBIfam" id="TIGR03361">
    <property type="entry name" value="VI_Rhs_Vgr"/>
    <property type="match status" value="1"/>
</dbReference>
<comment type="similarity">
    <text evidence="2">Belongs to the VgrG protein family.</text>
</comment>
<dbReference type="InterPro" id="IPR037026">
    <property type="entry name" value="Vgr_OB-fold_dom_sf"/>
</dbReference>
<keyword evidence="3" id="KW-0964">Secreted</keyword>
<dbReference type="Gene3D" id="4.10.220.110">
    <property type="match status" value="1"/>
</dbReference>
<dbReference type="EMBL" id="JAVDRL010000010">
    <property type="protein sequence ID" value="MDR6532849.1"/>
    <property type="molecule type" value="Genomic_DNA"/>
</dbReference>
<keyword evidence="7" id="KW-1185">Reference proteome</keyword>
<dbReference type="InterPro" id="IPR017847">
    <property type="entry name" value="T6SS_RhsGE_Vgr_subset"/>
</dbReference>
<dbReference type="Pfam" id="PF05954">
    <property type="entry name" value="Phage_GPD"/>
    <property type="match status" value="1"/>
</dbReference>
<dbReference type="Gene3D" id="3.55.50.10">
    <property type="entry name" value="Baseplate protein-like domains"/>
    <property type="match status" value="1"/>
</dbReference>
<comment type="subcellular location">
    <subcellularLocation>
        <location evidence="1">Secreted</location>
    </subcellularLocation>
</comment>
<dbReference type="InterPro" id="IPR050708">
    <property type="entry name" value="T6SS_VgrG/RHS"/>
</dbReference>
<reference evidence="6 7" key="1">
    <citation type="submission" date="2023-07" db="EMBL/GenBank/DDBJ databases">
        <title>Sorghum-associated microbial communities from plants grown in Nebraska, USA.</title>
        <authorList>
            <person name="Schachtman D."/>
        </authorList>
    </citation>
    <scope>NUCLEOTIDE SEQUENCE [LARGE SCALE GENOMIC DNA]</scope>
    <source>
        <strain evidence="6 7">DS2154</strain>
    </source>
</reference>
<dbReference type="InterPro" id="IPR054030">
    <property type="entry name" value="Gp5_Vgr_C"/>
</dbReference>
<dbReference type="NCBIfam" id="TIGR01646">
    <property type="entry name" value="vgr_GE"/>
    <property type="match status" value="1"/>
</dbReference>
<dbReference type="SUPFAM" id="SSF69279">
    <property type="entry name" value="Phage tail proteins"/>
    <property type="match status" value="2"/>
</dbReference>
<evidence type="ECO:0000256" key="1">
    <source>
        <dbReference type="ARBA" id="ARBA00004613"/>
    </source>
</evidence>
<dbReference type="SUPFAM" id="SSF69255">
    <property type="entry name" value="gp5 N-terminal domain-like"/>
    <property type="match status" value="1"/>
</dbReference>
<dbReference type="InterPro" id="IPR006531">
    <property type="entry name" value="Gp5/Vgr_OB"/>
</dbReference>
<dbReference type="Gene3D" id="2.40.50.230">
    <property type="entry name" value="Gp5 N-terminal domain"/>
    <property type="match status" value="1"/>
</dbReference>
<dbReference type="SUPFAM" id="SSF69349">
    <property type="entry name" value="Phage fibre proteins"/>
    <property type="match status" value="1"/>
</dbReference>
<sequence>MDRQATISVALGTAKLNLERFESIERLSEPFVIVVEGFSADEVDFLPHLGKPVSLDAGDEMDHVRYFHGLLTEAALIKVDINGAHYRLTLRPWLSLLDQNRNYRIFQDKSVVDIVKQVFSDAGMKDVEFDRLTGSYKPREYCVQYKESDFNFVSRLFEDEGIYYYFRHEEAAHKLVLCDGKSAHKPEPGYESIRFLPVSGDETSTPDTLSEWNERISSVSQASVTLRSFDFTKPQNPVEAVSQGAGQHPGDALEVYEYLGDFTDKSEGETRGHARLAASRAPRRLYSGGGDVLGLACGGLFTLTEAGVDRFNQEYLIIGLNHVVEAESHRSGDDRQARRVNVVAIPSDTLFRPPLVAEKPISSGVETATVTGPAGEVVYVDEWGRVKVRFHWDRSPDQPGKTSCWMRVSHHAAGEGFGNVDLPRVGQEVIVDFLNGDPDRPIITGRVYNGQRKHAYDLPAQKTRSLWRTQTIGRLGDYAGAEKTPPPNSLGFNEIRLEDKGGSEEIYIHAQREMVRDVLLDDTLTVQRDRATRVGRDRKTAVKRHEATTIETGDETHEVSKGKRTTTIELDDGTTVRSGNYSVKVNKGTVTIEAAQSITLKVGSSLIVMDPSSITLSAQTVTSHARGVNTVSAPQVEVHGDGMTTITGGAVKIN</sequence>
<proteinExistence type="inferred from homology"/>
<protein>
    <submittedName>
        <fullName evidence="6">Type VI secretion system secreted protein VgrG</fullName>
    </submittedName>
</protein>
<dbReference type="Pfam" id="PF22178">
    <property type="entry name" value="Gp5_trimer_C"/>
    <property type="match status" value="1"/>
</dbReference>
<evidence type="ECO:0000259" key="5">
    <source>
        <dbReference type="Pfam" id="PF22178"/>
    </source>
</evidence>
<dbReference type="RefSeq" id="WP_310033511.1">
    <property type="nucleotide sequence ID" value="NZ_JAVDRL010000010.1"/>
</dbReference>
<evidence type="ECO:0000256" key="2">
    <source>
        <dbReference type="ARBA" id="ARBA00005558"/>
    </source>
</evidence>
<dbReference type="PANTHER" id="PTHR32305:SF15">
    <property type="entry name" value="PROTEIN RHSA-RELATED"/>
    <property type="match status" value="1"/>
</dbReference>
<gene>
    <name evidence="6" type="ORF">J2800_003609</name>
</gene>
<dbReference type="PANTHER" id="PTHR32305">
    <property type="match status" value="1"/>
</dbReference>
<evidence type="ECO:0000313" key="6">
    <source>
        <dbReference type="EMBL" id="MDR6532849.1"/>
    </source>
</evidence>
<evidence type="ECO:0000256" key="3">
    <source>
        <dbReference type="ARBA" id="ARBA00022525"/>
    </source>
</evidence>
<dbReference type="Gene3D" id="2.30.110.50">
    <property type="match status" value="1"/>
</dbReference>
<dbReference type="InterPro" id="IPR006533">
    <property type="entry name" value="T6SS_Vgr_RhsGE"/>
</dbReference>
<dbReference type="Proteomes" id="UP001262754">
    <property type="component" value="Unassembled WGS sequence"/>
</dbReference>